<reference evidence="2 3" key="1">
    <citation type="submission" date="2024-11" db="EMBL/GenBank/DDBJ databases">
        <title>The Natural Products Discovery Center: Release of the First 8490 Sequenced Strains for Exploring Actinobacteria Biosynthetic Diversity.</title>
        <authorList>
            <person name="Kalkreuter E."/>
            <person name="Kautsar S.A."/>
            <person name="Yang D."/>
            <person name="Bader C.D."/>
            <person name="Teijaro C.N."/>
            <person name="Fluegel L."/>
            <person name="Davis C.M."/>
            <person name="Simpson J.R."/>
            <person name="Lauterbach L."/>
            <person name="Steele A.D."/>
            <person name="Gui C."/>
            <person name="Meng S."/>
            <person name="Li G."/>
            <person name="Viehrig K."/>
            <person name="Ye F."/>
            <person name="Su P."/>
            <person name="Kiefer A.F."/>
            <person name="Nichols A."/>
            <person name="Cepeda A.J."/>
            <person name="Yan W."/>
            <person name="Fan B."/>
            <person name="Jiang Y."/>
            <person name="Adhikari A."/>
            <person name="Zheng C.-J."/>
            <person name="Schuster L."/>
            <person name="Cowan T.M."/>
            <person name="Smanski M.J."/>
            <person name="Chevrette M.G."/>
            <person name="De Carvalho L.P.S."/>
            <person name="Shen B."/>
        </authorList>
    </citation>
    <scope>NUCLEOTIDE SEQUENCE [LARGE SCALE GENOMIC DNA]</scope>
    <source>
        <strain evidence="2 3">NPDC077433</strain>
    </source>
</reference>
<keyword evidence="3" id="KW-1185">Reference proteome</keyword>
<protein>
    <recommendedName>
        <fullName evidence="4">Heme exporter protein D</fullName>
    </recommendedName>
</protein>
<keyword evidence="1" id="KW-1133">Transmembrane helix</keyword>
<evidence type="ECO:0000313" key="2">
    <source>
        <dbReference type="EMBL" id="MFK4000409.1"/>
    </source>
</evidence>
<accession>A0ABW8L9N7</accession>
<dbReference type="RefSeq" id="WP_286738941.1">
    <property type="nucleotide sequence ID" value="NZ_JBJDPD010000003.1"/>
</dbReference>
<gene>
    <name evidence="2" type="ORF">ACI2I3_03530</name>
</gene>
<evidence type="ECO:0000313" key="3">
    <source>
        <dbReference type="Proteomes" id="UP001620234"/>
    </source>
</evidence>
<sequence length="50" mass="5984">MEFSTFIGSSIFFYIAALFVVTVVGVYFTYRTSPKRKQRREDKRNRDNLK</sequence>
<organism evidence="2 3">
    <name type="scientific">Psychrobacter namhaensis</name>
    <dbReference type="NCBI Taxonomy" id="292734"/>
    <lineage>
        <taxon>Bacteria</taxon>
        <taxon>Pseudomonadati</taxon>
        <taxon>Pseudomonadota</taxon>
        <taxon>Gammaproteobacteria</taxon>
        <taxon>Moraxellales</taxon>
        <taxon>Moraxellaceae</taxon>
        <taxon>Psychrobacter</taxon>
    </lineage>
</organism>
<keyword evidence="1" id="KW-0472">Membrane</keyword>
<name>A0ABW8L9N7_9GAMM</name>
<comment type="caution">
    <text evidence="2">The sequence shown here is derived from an EMBL/GenBank/DDBJ whole genome shotgun (WGS) entry which is preliminary data.</text>
</comment>
<evidence type="ECO:0000256" key="1">
    <source>
        <dbReference type="SAM" id="Phobius"/>
    </source>
</evidence>
<dbReference type="Proteomes" id="UP001620234">
    <property type="component" value="Unassembled WGS sequence"/>
</dbReference>
<feature type="transmembrane region" description="Helical" evidence="1">
    <location>
        <begin position="6"/>
        <end position="30"/>
    </location>
</feature>
<evidence type="ECO:0008006" key="4">
    <source>
        <dbReference type="Google" id="ProtNLM"/>
    </source>
</evidence>
<keyword evidence="1" id="KW-0812">Transmembrane</keyword>
<proteinExistence type="predicted"/>
<dbReference type="EMBL" id="JBJDPD010000003">
    <property type="protein sequence ID" value="MFK4000409.1"/>
    <property type="molecule type" value="Genomic_DNA"/>
</dbReference>